<dbReference type="OrthoDB" id="4411341at2759"/>
<feature type="compositionally biased region" description="Polar residues" evidence="1">
    <location>
        <begin position="1"/>
        <end position="13"/>
    </location>
</feature>
<dbReference type="Proteomes" id="UP000247810">
    <property type="component" value="Unassembled WGS sequence"/>
</dbReference>
<dbReference type="EMBL" id="KZ825998">
    <property type="protein sequence ID" value="PYH90070.1"/>
    <property type="molecule type" value="Genomic_DNA"/>
</dbReference>
<proteinExistence type="predicted"/>
<evidence type="ECO:0000256" key="1">
    <source>
        <dbReference type="SAM" id="MobiDB-lite"/>
    </source>
</evidence>
<dbReference type="AlphaFoldDB" id="A0A319CYS4"/>
<sequence>MSQISPFFTSPITILQDPRTDGSGYLVGRASVTPQLSPTRTQCSKIEERPGSTIWRLSDSRDTDAFQIFPMEVDKDNNASPKPSKSKAVRDTAFDKDITECSTAPQGVPSTPTFNSGHKRTIASCGRESRDAANHLPDILNKRSVAGRNCPGYANTQTSWKPPKPPKPLFLSDVDVASCENMSPSPVHKSRERKLHLRWSPFSVPQGCARSRLHIANRSMLLQDTKSDIGKHIKSWNSPKIGPLRCPPRLSPQKSPKTYFLKDDPSGPFPVTLSPIDKSPLCQDSKLRKQRAAGVHFQEIDDVFSTHEQERYLKGNSLGGYIQRPLAWGSLRSMTQERGLVTLSLVGRRSVENPFLKCTSYSLYVKVNCSSMPTSMVNQDENKRISIDPSLDTTCLFGVDIIAPVLFLQILARLFLALRSLMSSEAAFIVAMFVQVLSRFIIVPILYILEKLRVKITIRTRDSDTV</sequence>
<dbReference type="VEuPathDB" id="FungiDB:BO71DRAFT_388363"/>
<keyword evidence="2" id="KW-1133">Transmembrane helix</keyword>
<accession>A0A319CYS4</accession>
<feature type="transmembrane region" description="Helical" evidence="2">
    <location>
        <begin position="428"/>
        <end position="449"/>
    </location>
</feature>
<organism evidence="3 4">
    <name type="scientific">Aspergillus ellipticus CBS 707.79</name>
    <dbReference type="NCBI Taxonomy" id="1448320"/>
    <lineage>
        <taxon>Eukaryota</taxon>
        <taxon>Fungi</taxon>
        <taxon>Dikarya</taxon>
        <taxon>Ascomycota</taxon>
        <taxon>Pezizomycotina</taxon>
        <taxon>Eurotiomycetes</taxon>
        <taxon>Eurotiomycetidae</taxon>
        <taxon>Eurotiales</taxon>
        <taxon>Aspergillaceae</taxon>
        <taxon>Aspergillus</taxon>
        <taxon>Aspergillus subgen. Circumdati</taxon>
    </lineage>
</organism>
<gene>
    <name evidence="3" type="ORF">BO71DRAFT_388363</name>
</gene>
<keyword evidence="2" id="KW-0812">Transmembrane</keyword>
<evidence type="ECO:0000313" key="4">
    <source>
        <dbReference type="Proteomes" id="UP000247810"/>
    </source>
</evidence>
<feature type="region of interest" description="Disordered" evidence="1">
    <location>
        <begin position="1"/>
        <end position="31"/>
    </location>
</feature>
<keyword evidence="4" id="KW-1185">Reference proteome</keyword>
<name>A0A319CYS4_9EURO</name>
<keyword evidence="2" id="KW-0472">Membrane</keyword>
<evidence type="ECO:0000256" key="2">
    <source>
        <dbReference type="SAM" id="Phobius"/>
    </source>
</evidence>
<protein>
    <submittedName>
        <fullName evidence="3">Uncharacterized protein</fullName>
    </submittedName>
</protein>
<reference evidence="3 4" key="1">
    <citation type="submission" date="2018-02" db="EMBL/GenBank/DDBJ databases">
        <title>The genomes of Aspergillus section Nigri reveals drivers in fungal speciation.</title>
        <authorList>
            <consortium name="DOE Joint Genome Institute"/>
            <person name="Vesth T.C."/>
            <person name="Nybo J."/>
            <person name="Theobald S."/>
            <person name="Brandl J."/>
            <person name="Frisvad J.C."/>
            <person name="Nielsen K.F."/>
            <person name="Lyhne E.K."/>
            <person name="Kogle M.E."/>
            <person name="Kuo A."/>
            <person name="Riley R."/>
            <person name="Clum A."/>
            <person name="Nolan M."/>
            <person name="Lipzen A."/>
            <person name="Salamov A."/>
            <person name="Henrissat B."/>
            <person name="Wiebenga A."/>
            <person name="De vries R.P."/>
            <person name="Grigoriev I.V."/>
            <person name="Mortensen U.H."/>
            <person name="Andersen M.R."/>
            <person name="Baker S.E."/>
        </authorList>
    </citation>
    <scope>NUCLEOTIDE SEQUENCE [LARGE SCALE GENOMIC DNA]</scope>
    <source>
        <strain evidence="3 4">CBS 707.79</strain>
    </source>
</reference>
<evidence type="ECO:0000313" key="3">
    <source>
        <dbReference type="EMBL" id="PYH90070.1"/>
    </source>
</evidence>